<sequence>MTGNILRLSVAASLLAVLAGCNSSNPSDSLAVNPPAAQANAIAPVVQANCPTITILDANAVHRVYAGGNGDPSKLVYQASLSDTTRSCSMSESTLTVNVLAQGRIVPGPLSKPGRVTLPIRVTVKDGDGELFSQVTNFAVDVPAGSAGTQFIFNNPNVAIPNAPGGASRQTNVFISFDESGAKAAGKRGRRG</sequence>
<dbReference type="Proteomes" id="UP000298545">
    <property type="component" value="Chromosome circular"/>
</dbReference>
<evidence type="ECO:0000313" key="3">
    <source>
        <dbReference type="EMBL" id="QYA06036.1"/>
    </source>
</evidence>
<accession>A0A4D7E1V0</accession>
<dbReference type="EMBL" id="CP039691">
    <property type="protein sequence ID" value="QCI98500.1"/>
    <property type="molecule type" value="Genomic_DNA"/>
</dbReference>
<dbReference type="AlphaFoldDB" id="A0A4D7E1V0"/>
<dbReference type="OrthoDB" id="8446614at2"/>
<protein>
    <submittedName>
        <fullName evidence="2">PilZ domain-containing protein</fullName>
    </submittedName>
</protein>
<organism evidence="2 4">
    <name type="scientific">Agrobacterium larrymoorei</name>
    <dbReference type="NCBI Taxonomy" id="160699"/>
    <lineage>
        <taxon>Bacteria</taxon>
        <taxon>Pseudomonadati</taxon>
        <taxon>Pseudomonadota</taxon>
        <taxon>Alphaproteobacteria</taxon>
        <taxon>Hyphomicrobiales</taxon>
        <taxon>Rhizobiaceae</taxon>
        <taxon>Rhizobium/Agrobacterium group</taxon>
        <taxon>Agrobacterium</taxon>
    </lineage>
</organism>
<gene>
    <name evidence="2" type="ORF">CFBP5473_11710</name>
    <name evidence="3" type="ORF">J5285_08015</name>
</gene>
<name>A0A4D7E1V0_9HYPH</name>
<feature type="signal peptide" evidence="1">
    <location>
        <begin position="1"/>
        <end position="19"/>
    </location>
</feature>
<evidence type="ECO:0000313" key="2">
    <source>
        <dbReference type="EMBL" id="QCI98500.1"/>
    </source>
</evidence>
<dbReference type="STRING" id="1367849.GCA_000518585_02967"/>
<evidence type="ECO:0000313" key="4">
    <source>
        <dbReference type="Proteomes" id="UP000298545"/>
    </source>
</evidence>
<dbReference type="PROSITE" id="PS51257">
    <property type="entry name" value="PROKAR_LIPOPROTEIN"/>
    <property type="match status" value="1"/>
</dbReference>
<dbReference type="KEGG" id="alf:CFBP5473_11710"/>
<dbReference type="Proteomes" id="UP000826513">
    <property type="component" value="Chromosome 1"/>
</dbReference>
<evidence type="ECO:0000313" key="5">
    <source>
        <dbReference type="Proteomes" id="UP000826513"/>
    </source>
</evidence>
<proteinExistence type="predicted"/>
<dbReference type="EMBL" id="CP072167">
    <property type="protein sequence ID" value="QYA06036.1"/>
    <property type="molecule type" value="Genomic_DNA"/>
</dbReference>
<evidence type="ECO:0000256" key="1">
    <source>
        <dbReference type="SAM" id="SignalP"/>
    </source>
</evidence>
<dbReference type="RefSeq" id="WP_027675693.1">
    <property type="nucleotide sequence ID" value="NZ_CP039691.1"/>
</dbReference>
<reference evidence="2 4" key="1">
    <citation type="submission" date="2019-04" db="EMBL/GenBank/DDBJ databases">
        <title>Complete genome sequence of Agrobacterium larrymoorei CFBP5473.</title>
        <authorList>
            <person name="Haryono M."/>
            <person name="Chou L."/>
            <person name="Lin Y.-C."/>
            <person name="Lai E.-M."/>
            <person name="Kuo C.-H."/>
        </authorList>
    </citation>
    <scope>NUCLEOTIDE SEQUENCE [LARGE SCALE GENOMIC DNA]</scope>
    <source>
        <strain evidence="2 4">CFBP5473</strain>
    </source>
</reference>
<keyword evidence="5" id="KW-1185">Reference proteome</keyword>
<keyword evidence="1" id="KW-0732">Signal</keyword>
<reference evidence="3 5" key="2">
    <citation type="submission" date="2021-03" db="EMBL/GenBank/DDBJ databases">
        <title>Rapid diversification of plasmids in a genus of pathogenic and nitrogen fixing bacteria.</title>
        <authorList>
            <person name="Weisberg A.J."/>
            <person name="Miller M."/>
            <person name="Ream W."/>
            <person name="Grunwald N.J."/>
            <person name="Chang J.H."/>
        </authorList>
    </citation>
    <scope>NUCLEOTIDE SEQUENCE [LARGE SCALE GENOMIC DNA]</scope>
    <source>
        <strain evidence="3 5">AF3.44</strain>
    </source>
</reference>
<feature type="chain" id="PRO_5044606490" evidence="1">
    <location>
        <begin position="20"/>
        <end position="192"/>
    </location>
</feature>